<dbReference type="EMBL" id="BMGB01000001">
    <property type="protein sequence ID" value="GGB02343.1"/>
    <property type="molecule type" value="Genomic_DNA"/>
</dbReference>
<evidence type="ECO:0000313" key="4">
    <source>
        <dbReference type="Proteomes" id="UP000606922"/>
    </source>
</evidence>
<reference evidence="3" key="2">
    <citation type="submission" date="2020-09" db="EMBL/GenBank/DDBJ databases">
        <authorList>
            <person name="Sun Q."/>
            <person name="Zhou Y."/>
        </authorList>
    </citation>
    <scope>NUCLEOTIDE SEQUENCE</scope>
    <source>
        <strain evidence="3">CGMCC 1.12813</strain>
    </source>
</reference>
<proteinExistence type="inferred from homology"/>
<dbReference type="InterPro" id="IPR046348">
    <property type="entry name" value="SIS_dom_sf"/>
</dbReference>
<evidence type="ECO:0000256" key="1">
    <source>
        <dbReference type="ARBA" id="ARBA00009235"/>
    </source>
</evidence>
<dbReference type="InterPro" id="IPR017552">
    <property type="entry name" value="PHI/rmpB"/>
</dbReference>
<gene>
    <name evidence="3" type="ORF">GCM10010979_16200</name>
</gene>
<comment type="caution">
    <text evidence="3">The sequence shown here is derived from an EMBL/GenBank/DDBJ whole genome shotgun (WGS) entry which is preliminary data.</text>
</comment>
<dbReference type="PROSITE" id="PS51464">
    <property type="entry name" value="SIS"/>
    <property type="match status" value="1"/>
</dbReference>
<dbReference type="Gene3D" id="3.40.50.10490">
    <property type="entry name" value="Glucose-6-phosphate isomerase like protein, domain 1"/>
    <property type="match status" value="1"/>
</dbReference>
<dbReference type="GO" id="GO:1901135">
    <property type="term" value="P:carbohydrate derivative metabolic process"/>
    <property type="evidence" value="ECO:0007669"/>
    <property type="project" value="InterPro"/>
</dbReference>
<organism evidence="3 4">
    <name type="scientific">Conyzicola nivalis</name>
    <dbReference type="NCBI Taxonomy" id="1477021"/>
    <lineage>
        <taxon>Bacteria</taxon>
        <taxon>Bacillati</taxon>
        <taxon>Actinomycetota</taxon>
        <taxon>Actinomycetes</taxon>
        <taxon>Micrococcales</taxon>
        <taxon>Microbacteriaceae</taxon>
        <taxon>Conyzicola</taxon>
    </lineage>
</organism>
<dbReference type="Pfam" id="PF01380">
    <property type="entry name" value="SIS"/>
    <property type="match status" value="1"/>
</dbReference>
<protein>
    <submittedName>
        <fullName evidence="3">6-phospho-3-hexuloisomerase</fullName>
    </submittedName>
</protein>
<keyword evidence="4" id="KW-1185">Reference proteome</keyword>
<comment type="similarity">
    <text evidence="1">Belongs to the SIS family. PHI subfamily.</text>
</comment>
<dbReference type="NCBIfam" id="TIGR03127">
    <property type="entry name" value="RuMP_HxlB"/>
    <property type="match status" value="1"/>
</dbReference>
<reference evidence="3" key="1">
    <citation type="journal article" date="2014" name="Int. J. Syst. Evol. Microbiol.">
        <title>Complete genome sequence of Corynebacterium casei LMG S-19264T (=DSM 44701T), isolated from a smear-ripened cheese.</title>
        <authorList>
            <consortium name="US DOE Joint Genome Institute (JGI-PGF)"/>
            <person name="Walter F."/>
            <person name="Albersmeier A."/>
            <person name="Kalinowski J."/>
            <person name="Ruckert C."/>
        </authorList>
    </citation>
    <scope>NUCLEOTIDE SEQUENCE</scope>
    <source>
        <strain evidence="3">CGMCC 1.12813</strain>
    </source>
</reference>
<dbReference type="InterPro" id="IPR001347">
    <property type="entry name" value="SIS_dom"/>
</dbReference>
<dbReference type="AlphaFoldDB" id="A0A916SIE4"/>
<dbReference type="PANTHER" id="PTHR43443">
    <property type="entry name" value="3-HEXULOSE-6-PHOSPHATE ISOMERASE"/>
    <property type="match status" value="1"/>
</dbReference>
<dbReference type="CDD" id="cd05005">
    <property type="entry name" value="SIS_PHI"/>
    <property type="match status" value="1"/>
</dbReference>
<feature type="domain" description="SIS" evidence="2">
    <location>
        <begin position="30"/>
        <end position="172"/>
    </location>
</feature>
<sequence length="185" mass="19023">MKTALALIAAENATAVRALTAEGSTALDDAAAQIRDAERVFLLGAGRSGIALQFTAMRLMHLGLTVHVVGEVTAPAIGEGDVLVVASGSGSTTGIVRAAQTAVDVQAGVVAITADASSELAKLATVTILVEAARKLDRDSTVSVQYAGGLFEQTVVTIGDALFHSLWQQSGLSADDLWPRHSNLE</sequence>
<evidence type="ECO:0000313" key="3">
    <source>
        <dbReference type="EMBL" id="GGB02343.1"/>
    </source>
</evidence>
<dbReference type="GO" id="GO:0097367">
    <property type="term" value="F:carbohydrate derivative binding"/>
    <property type="evidence" value="ECO:0007669"/>
    <property type="project" value="InterPro"/>
</dbReference>
<dbReference type="GO" id="GO:0016853">
    <property type="term" value="F:isomerase activity"/>
    <property type="evidence" value="ECO:0007669"/>
    <property type="project" value="InterPro"/>
</dbReference>
<name>A0A916SIE4_9MICO</name>
<evidence type="ECO:0000259" key="2">
    <source>
        <dbReference type="PROSITE" id="PS51464"/>
    </source>
</evidence>
<dbReference type="PANTHER" id="PTHR43443:SF1">
    <property type="entry name" value="3-HEXULOSE-6-PHOSPHATE ISOMERASE"/>
    <property type="match status" value="1"/>
</dbReference>
<accession>A0A916SIE4</accession>
<dbReference type="SUPFAM" id="SSF53697">
    <property type="entry name" value="SIS domain"/>
    <property type="match status" value="1"/>
</dbReference>
<dbReference type="Proteomes" id="UP000606922">
    <property type="component" value="Unassembled WGS sequence"/>
</dbReference>